<keyword evidence="1" id="KW-0732">Signal</keyword>
<protein>
    <recommendedName>
        <fullName evidence="4">Secreted protein</fullName>
    </recommendedName>
</protein>
<reference evidence="2 3" key="1">
    <citation type="journal article" date="2018" name="Sci. Rep.">
        <title>Comparative genomics provides insights into the lifestyle and reveals functional heterogeneity of dark septate endophytic fungi.</title>
        <authorList>
            <person name="Knapp D.G."/>
            <person name="Nemeth J.B."/>
            <person name="Barry K."/>
            <person name="Hainaut M."/>
            <person name="Henrissat B."/>
            <person name="Johnson J."/>
            <person name="Kuo A."/>
            <person name="Lim J.H.P."/>
            <person name="Lipzen A."/>
            <person name="Nolan M."/>
            <person name="Ohm R.A."/>
            <person name="Tamas L."/>
            <person name="Grigoriev I.V."/>
            <person name="Spatafora J.W."/>
            <person name="Nagy L.G."/>
            <person name="Kovacs G.M."/>
        </authorList>
    </citation>
    <scope>NUCLEOTIDE SEQUENCE [LARGE SCALE GENOMIC DNA]</scope>
    <source>
        <strain evidence="2 3">DSE2036</strain>
    </source>
</reference>
<evidence type="ECO:0008006" key="4">
    <source>
        <dbReference type="Google" id="ProtNLM"/>
    </source>
</evidence>
<accession>A0A2V1E1C2</accession>
<dbReference type="Proteomes" id="UP000244855">
    <property type="component" value="Unassembled WGS sequence"/>
</dbReference>
<name>A0A2V1E1C2_9PLEO</name>
<dbReference type="AlphaFoldDB" id="A0A2V1E1C2"/>
<gene>
    <name evidence="2" type="ORF">DM02DRAFT_214182</name>
</gene>
<evidence type="ECO:0000313" key="2">
    <source>
        <dbReference type="EMBL" id="PVI03942.1"/>
    </source>
</evidence>
<organism evidence="2 3">
    <name type="scientific">Periconia macrospinosa</name>
    <dbReference type="NCBI Taxonomy" id="97972"/>
    <lineage>
        <taxon>Eukaryota</taxon>
        <taxon>Fungi</taxon>
        <taxon>Dikarya</taxon>
        <taxon>Ascomycota</taxon>
        <taxon>Pezizomycotina</taxon>
        <taxon>Dothideomycetes</taxon>
        <taxon>Pleosporomycetidae</taxon>
        <taxon>Pleosporales</taxon>
        <taxon>Massarineae</taxon>
        <taxon>Periconiaceae</taxon>
        <taxon>Periconia</taxon>
    </lineage>
</organism>
<proteinExistence type="predicted"/>
<dbReference type="EMBL" id="KZ805326">
    <property type="protein sequence ID" value="PVI03942.1"/>
    <property type="molecule type" value="Genomic_DNA"/>
</dbReference>
<keyword evidence="3" id="KW-1185">Reference proteome</keyword>
<evidence type="ECO:0000256" key="1">
    <source>
        <dbReference type="SAM" id="SignalP"/>
    </source>
</evidence>
<feature type="signal peptide" evidence="1">
    <location>
        <begin position="1"/>
        <end position="18"/>
    </location>
</feature>
<sequence length="121" mass="13712">MVLVFYLLCHVMCRPVPPQRREAGSTIVQPDPTRYLQTSIQYTRAHISTLIVHEKHSLPYHPPARQCTIGRSCLWLRVIIGRLRACAVGGSPFRWDPSYTATYMYIHVPTVCALAVAEHPA</sequence>
<feature type="chain" id="PRO_5015906242" description="Secreted protein" evidence="1">
    <location>
        <begin position="19"/>
        <end position="121"/>
    </location>
</feature>
<evidence type="ECO:0000313" key="3">
    <source>
        <dbReference type="Proteomes" id="UP000244855"/>
    </source>
</evidence>